<dbReference type="AlphaFoldDB" id="A0A0F4H110"/>
<accession>A0A0F4H110</accession>
<feature type="chain" id="PRO_5002469357" description="Antifungal protein" evidence="1">
    <location>
        <begin position="21"/>
        <end position="62"/>
    </location>
</feature>
<evidence type="ECO:0008006" key="4">
    <source>
        <dbReference type="Google" id="ProtNLM"/>
    </source>
</evidence>
<evidence type="ECO:0000313" key="3">
    <source>
        <dbReference type="Proteomes" id="UP000033647"/>
    </source>
</evidence>
<sequence>MKLSTFVSFLIVTMSAGVLAADYTDYNTCKVDAESSCAFQGRDGDCHQETKNGKVIYTQYCK</sequence>
<reference evidence="2 3" key="1">
    <citation type="submission" date="2015-03" db="EMBL/GenBank/DDBJ databases">
        <title>RNA-seq based gene annotation and comparative genomics of four Zymoseptoria species reveal species-specific pathogenicity related genes and transposable element activity.</title>
        <authorList>
            <person name="Grandaubert J."/>
            <person name="Bhattacharyya A."/>
            <person name="Stukenbrock E.H."/>
        </authorList>
    </citation>
    <scope>NUCLEOTIDE SEQUENCE [LARGE SCALE GENOMIC DNA]</scope>
    <source>
        <strain evidence="2 3">Zb18110</strain>
    </source>
</reference>
<comment type="caution">
    <text evidence="2">The sequence shown here is derived from an EMBL/GenBank/DDBJ whole genome shotgun (WGS) entry which is preliminary data.</text>
</comment>
<keyword evidence="1" id="KW-0732">Signal</keyword>
<name>A0A0F4H110_9PEZI</name>
<feature type="signal peptide" evidence="1">
    <location>
        <begin position="1"/>
        <end position="20"/>
    </location>
</feature>
<evidence type="ECO:0000256" key="1">
    <source>
        <dbReference type="SAM" id="SignalP"/>
    </source>
</evidence>
<keyword evidence="3" id="KW-1185">Reference proteome</keyword>
<evidence type="ECO:0000313" key="2">
    <source>
        <dbReference type="EMBL" id="KJY02186.1"/>
    </source>
</evidence>
<protein>
    <recommendedName>
        <fullName evidence="4">Antifungal protein</fullName>
    </recommendedName>
</protein>
<gene>
    <name evidence="2" type="ORF">TI39_contig83g00002</name>
</gene>
<dbReference type="Proteomes" id="UP000033647">
    <property type="component" value="Unassembled WGS sequence"/>
</dbReference>
<dbReference type="EMBL" id="LAFY01000080">
    <property type="protein sequence ID" value="KJY02186.1"/>
    <property type="molecule type" value="Genomic_DNA"/>
</dbReference>
<proteinExistence type="predicted"/>
<organism evidence="2 3">
    <name type="scientific">Zymoseptoria brevis</name>
    <dbReference type="NCBI Taxonomy" id="1047168"/>
    <lineage>
        <taxon>Eukaryota</taxon>
        <taxon>Fungi</taxon>
        <taxon>Dikarya</taxon>
        <taxon>Ascomycota</taxon>
        <taxon>Pezizomycotina</taxon>
        <taxon>Dothideomycetes</taxon>
        <taxon>Dothideomycetidae</taxon>
        <taxon>Mycosphaerellales</taxon>
        <taxon>Mycosphaerellaceae</taxon>
        <taxon>Zymoseptoria</taxon>
    </lineage>
</organism>